<dbReference type="AlphaFoldDB" id="A0A413II19"/>
<keyword evidence="4" id="KW-1185">Reference proteome</keyword>
<name>A0A413II19_9BACT</name>
<evidence type="ECO:0000313" key="3">
    <source>
        <dbReference type="Proteomes" id="UP000286063"/>
    </source>
</evidence>
<dbReference type="Proteomes" id="UP000654720">
    <property type="component" value="Chromosome"/>
</dbReference>
<proteinExistence type="predicted"/>
<sequence length="204" mass="23318">MEEKKFTEKESLELISQMIQATRKNLVKGQGNYFIIYGYTAAILSIIIYTLLCMTHTPWWWAGWFLMFLPVIILSFKEKRNTPTVITYTDSMVNKVWQVMGASFSLTMLVILALSFIVGKCDFMLMLPLCLLYTSIGTAITGLVIREKCLLYTPLVGFVLAIYMLMSYTINNSAAILWNLYFGLSFVVMMIIPGHILNNKSEKL</sequence>
<gene>
    <name evidence="2" type="ORF">DXA50_19195</name>
    <name evidence="1" type="ORF">I6J59_08690</name>
</gene>
<organism evidence="2 3">
    <name type="scientific">Butyricimonas virosa</name>
    <dbReference type="NCBI Taxonomy" id="544645"/>
    <lineage>
        <taxon>Bacteria</taxon>
        <taxon>Pseudomonadati</taxon>
        <taxon>Bacteroidota</taxon>
        <taxon>Bacteroidia</taxon>
        <taxon>Bacteroidales</taxon>
        <taxon>Odoribacteraceae</taxon>
        <taxon>Butyricimonas</taxon>
    </lineage>
</organism>
<evidence type="ECO:0000313" key="2">
    <source>
        <dbReference type="EMBL" id="RGY11535.1"/>
    </source>
</evidence>
<accession>A0A413II19</accession>
<evidence type="ECO:0000313" key="4">
    <source>
        <dbReference type="Proteomes" id="UP000654720"/>
    </source>
</evidence>
<dbReference type="RefSeq" id="WP_027200943.1">
    <property type="nucleotide sequence ID" value="NZ_CAJKXH010000017.1"/>
</dbReference>
<reference evidence="1 4" key="2">
    <citation type="submission" date="2021-02" db="EMBL/GenBank/DDBJ databases">
        <title>FDA dAtabase for Regulatory Grade micrObial Sequences (FDA-ARGOS): Supporting development and validation of Infectious Disease Dx tests.</title>
        <authorList>
            <person name="Carlson P."/>
            <person name="Fischbach M."/>
            <person name="Hastie J."/>
            <person name="Bilen M."/>
            <person name="Cheng A."/>
            <person name="Tallon L."/>
            <person name="Sadzewicz L."/>
            <person name="Zhao X."/>
            <person name="Boylan J."/>
            <person name="Ott S."/>
            <person name="Bowen H."/>
            <person name="Vavikolanu K."/>
            <person name="Mehta A."/>
            <person name="Aluvathingal J."/>
            <person name="Nadendla S."/>
            <person name="Yan Y."/>
            <person name="Sichtig H."/>
        </authorList>
    </citation>
    <scope>NUCLEOTIDE SEQUENCE [LARGE SCALE GENOMIC DNA]</scope>
    <source>
        <strain evidence="1 4">FDAARGOS_1229</strain>
    </source>
</reference>
<dbReference type="Proteomes" id="UP000286063">
    <property type="component" value="Unassembled WGS sequence"/>
</dbReference>
<evidence type="ECO:0000313" key="1">
    <source>
        <dbReference type="EMBL" id="QRO51653.1"/>
    </source>
</evidence>
<dbReference type="OrthoDB" id="1096547at2"/>
<protein>
    <submittedName>
        <fullName evidence="2">Uncharacterized protein</fullName>
    </submittedName>
</protein>
<reference evidence="2 3" key="1">
    <citation type="submission" date="2018-08" db="EMBL/GenBank/DDBJ databases">
        <title>A genome reference for cultivated species of the human gut microbiota.</title>
        <authorList>
            <person name="Zou Y."/>
            <person name="Xue W."/>
            <person name="Luo G."/>
        </authorList>
    </citation>
    <scope>NUCLEOTIDE SEQUENCE [LARGE SCALE GENOMIC DNA]</scope>
    <source>
        <strain evidence="2 3">OF02-7</strain>
    </source>
</reference>
<dbReference type="GeneID" id="93095420"/>
<dbReference type="EMBL" id="CP069450">
    <property type="protein sequence ID" value="QRO51653.1"/>
    <property type="molecule type" value="Genomic_DNA"/>
</dbReference>
<dbReference type="EMBL" id="QSCR01000053">
    <property type="protein sequence ID" value="RGY11535.1"/>
    <property type="molecule type" value="Genomic_DNA"/>
</dbReference>